<accession>A0A1G1SR97</accession>
<organism evidence="1 2">
    <name type="scientific">Hymenobacter coccineus</name>
    <dbReference type="NCBI Taxonomy" id="1908235"/>
    <lineage>
        <taxon>Bacteria</taxon>
        <taxon>Pseudomonadati</taxon>
        <taxon>Bacteroidota</taxon>
        <taxon>Cytophagia</taxon>
        <taxon>Cytophagales</taxon>
        <taxon>Hymenobacteraceae</taxon>
        <taxon>Hymenobacter</taxon>
    </lineage>
</organism>
<dbReference type="Proteomes" id="UP000177506">
    <property type="component" value="Unassembled WGS sequence"/>
</dbReference>
<evidence type="ECO:0000313" key="1">
    <source>
        <dbReference type="EMBL" id="OGX81152.1"/>
    </source>
</evidence>
<proteinExistence type="predicted"/>
<dbReference type="OrthoDB" id="749229at2"/>
<sequence length="233" mass="25707">MKTALLGSALLLTLAACRKDLPDPAQPDYADWYALRAPDNRSVEAVAGDLDGKLVITTGYAVYQTTDRGKTWQKGDYQNNLKLVGFASRQDTLISLAGQELGSPDDVAYATSPNYYSLDQGLTWRKYRDWRRYNTELRVARNRVAAASGTVYSIDILLTPITSVSNYVETVGIKSTTGRQLTLPNDHQITSLYFDAKSRLYVAASAALCGRRENFAFCGEQNGVLYVSKAPQP</sequence>
<evidence type="ECO:0008006" key="3">
    <source>
        <dbReference type="Google" id="ProtNLM"/>
    </source>
</evidence>
<dbReference type="RefSeq" id="WP_070747524.1">
    <property type="nucleotide sequence ID" value="NZ_MDZA01000453.1"/>
</dbReference>
<dbReference type="PROSITE" id="PS51257">
    <property type="entry name" value="PROKAR_LIPOPROTEIN"/>
    <property type="match status" value="1"/>
</dbReference>
<dbReference type="SUPFAM" id="SSF110296">
    <property type="entry name" value="Oligoxyloglucan reducing end-specific cellobiohydrolase"/>
    <property type="match status" value="1"/>
</dbReference>
<comment type="caution">
    <text evidence="1">The sequence shown here is derived from an EMBL/GenBank/DDBJ whole genome shotgun (WGS) entry which is preliminary data.</text>
</comment>
<name>A0A1G1SR97_9BACT</name>
<protein>
    <recommendedName>
        <fullName evidence="3">Photosynthesis system II assembly factor Ycf48/Hcf136-like domain-containing protein</fullName>
    </recommendedName>
</protein>
<dbReference type="EMBL" id="MDZA01000453">
    <property type="protein sequence ID" value="OGX81152.1"/>
    <property type="molecule type" value="Genomic_DNA"/>
</dbReference>
<gene>
    <name evidence="1" type="ORF">BEN49_15890</name>
</gene>
<dbReference type="AlphaFoldDB" id="A0A1G1SR97"/>
<evidence type="ECO:0000313" key="2">
    <source>
        <dbReference type="Proteomes" id="UP000177506"/>
    </source>
</evidence>
<reference evidence="1 2" key="1">
    <citation type="submission" date="2016-08" db="EMBL/GenBank/DDBJ databases">
        <title>Hymenobacter coccineus sp. nov., Hymenobacter lapidarius sp. nov. and Hymenobacter glacialis sp. nov., isolated from Antarctic soil.</title>
        <authorList>
            <person name="Sedlacek I."/>
            <person name="Kralova S."/>
            <person name="Kyrova K."/>
            <person name="Maslanova I."/>
            <person name="Stankova E."/>
            <person name="Vrbovska V."/>
            <person name="Nemec M."/>
            <person name="Bartak M."/>
            <person name="Svec P."/>
            <person name="Busse H.-J."/>
            <person name="Pantucek R."/>
        </authorList>
    </citation>
    <scope>NUCLEOTIDE SEQUENCE [LARGE SCALE GENOMIC DNA]</scope>
    <source>
        <strain evidence="1 2">CCM 8649</strain>
    </source>
</reference>
<keyword evidence="2" id="KW-1185">Reference proteome</keyword>